<evidence type="ECO:0000256" key="2">
    <source>
        <dbReference type="ARBA" id="ARBA00022737"/>
    </source>
</evidence>
<evidence type="ECO:0000313" key="10">
    <source>
        <dbReference type="Proteomes" id="UP000015101"/>
    </source>
</evidence>
<dbReference type="CTD" id="20208007"/>
<dbReference type="RefSeq" id="XP_009028707.1">
    <property type="nucleotide sequence ID" value="XM_009030459.1"/>
</dbReference>
<feature type="compositionally biased region" description="Polar residues" evidence="6">
    <location>
        <begin position="49"/>
        <end position="78"/>
    </location>
</feature>
<gene>
    <name evidence="9" type="primary">20208007</name>
    <name evidence="8" type="ORF">HELRODRAFT_181208</name>
</gene>
<dbReference type="Gene3D" id="3.30.160.60">
    <property type="entry name" value="Classic Zinc Finger"/>
    <property type="match status" value="2"/>
</dbReference>
<dbReference type="EMBL" id="AMQM01007501">
    <property type="status" value="NOT_ANNOTATED_CDS"/>
    <property type="molecule type" value="Genomic_DNA"/>
</dbReference>
<dbReference type="Pfam" id="PF00096">
    <property type="entry name" value="zf-C2H2"/>
    <property type="match status" value="1"/>
</dbReference>
<keyword evidence="3 5" id="KW-0863">Zinc-finger</keyword>
<evidence type="ECO:0000256" key="3">
    <source>
        <dbReference type="ARBA" id="ARBA00022771"/>
    </source>
</evidence>
<reference evidence="10" key="1">
    <citation type="submission" date="2012-12" db="EMBL/GenBank/DDBJ databases">
        <authorList>
            <person name="Hellsten U."/>
            <person name="Grimwood J."/>
            <person name="Chapman J.A."/>
            <person name="Shapiro H."/>
            <person name="Aerts A."/>
            <person name="Otillar R.P."/>
            <person name="Terry A.Y."/>
            <person name="Boore J.L."/>
            <person name="Simakov O."/>
            <person name="Marletaz F."/>
            <person name="Cho S.-J."/>
            <person name="Edsinger-Gonzales E."/>
            <person name="Havlak P."/>
            <person name="Kuo D.-H."/>
            <person name="Larsson T."/>
            <person name="Lv J."/>
            <person name="Arendt D."/>
            <person name="Savage R."/>
            <person name="Osoegawa K."/>
            <person name="de Jong P."/>
            <person name="Lindberg D.R."/>
            <person name="Seaver E.C."/>
            <person name="Weisblat D.A."/>
            <person name="Putnam N.H."/>
            <person name="Grigoriev I.V."/>
            <person name="Rokhsar D.S."/>
        </authorList>
    </citation>
    <scope>NUCLEOTIDE SEQUENCE</scope>
</reference>
<evidence type="ECO:0000256" key="4">
    <source>
        <dbReference type="ARBA" id="ARBA00022833"/>
    </source>
</evidence>
<dbReference type="GO" id="GO:0003700">
    <property type="term" value="F:DNA-binding transcription factor activity"/>
    <property type="evidence" value="ECO:0000318"/>
    <property type="project" value="GO_Central"/>
</dbReference>
<name>T1FGQ8_HELRO</name>
<dbReference type="EnsemblMetazoa" id="HelroT181208">
    <property type="protein sequence ID" value="HelroP181208"/>
    <property type="gene ID" value="HelroG181208"/>
</dbReference>
<dbReference type="GO" id="GO:0000978">
    <property type="term" value="F:RNA polymerase II cis-regulatory region sequence-specific DNA binding"/>
    <property type="evidence" value="ECO:0000318"/>
    <property type="project" value="GO_Central"/>
</dbReference>
<dbReference type="PROSITE" id="PS50157">
    <property type="entry name" value="ZINC_FINGER_C2H2_2"/>
    <property type="match status" value="2"/>
</dbReference>
<organism evidence="9 10">
    <name type="scientific">Helobdella robusta</name>
    <name type="common">Californian leech</name>
    <dbReference type="NCBI Taxonomy" id="6412"/>
    <lineage>
        <taxon>Eukaryota</taxon>
        <taxon>Metazoa</taxon>
        <taxon>Spiralia</taxon>
        <taxon>Lophotrochozoa</taxon>
        <taxon>Annelida</taxon>
        <taxon>Clitellata</taxon>
        <taxon>Hirudinea</taxon>
        <taxon>Rhynchobdellida</taxon>
        <taxon>Glossiphoniidae</taxon>
        <taxon>Helobdella</taxon>
    </lineage>
</organism>
<dbReference type="PANTHER" id="PTHR24409:SF295">
    <property type="entry name" value="AZ2-RELATED"/>
    <property type="match status" value="1"/>
</dbReference>
<reference evidence="8 10" key="2">
    <citation type="journal article" date="2013" name="Nature">
        <title>Insights into bilaterian evolution from three spiralian genomes.</title>
        <authorList>
            <person name="Simakov O."/>
            <person name="Marletaz F."/>
            <person name="Cho S.J."/>
            <person name="Edsinger-Gonzales E."/>
            <person name="Havlak P."/>
            <person name="Hellsten U."/>
            <person name="Kuo D.H."/>
            <person name="Larsson T."/>
            <person name="Lv J."/>
            <person name="Arendt D."/>
            <person name="Savage R."/>
            <person name="Osoegawa K."/>
            <person name="de Jong P."/>
            <person name="Grimwood J."/>
            <person name="Chapman J.A."/>
            <person name="Shapiro H."/>
            <person name="Aerts A."/>
            <person name="Otillar R.P."/>
            <person name="Terry A.Y."/>
            <person name="Boore J.L."/>
            <person name="Grigoriev I.V."/>
            <person name="Lindberg D.R."/>
            <person name="Seaver E.C."/>
            <person name="Weisblat D.A."/>
            <person name="Putnam N.H."/>
            <person name="Rokhsar D.S."/>
        </authorList>
    </citation>
    <scope>NUCLEOTIDE SEQUENCE</scope>
</reference>
<evidence type="ECO:0000259" key="7">
    <source>
        <dbReference type="PROSITE" id="PS50157"/>
    </source>
</evidence>
<keyword evidence="1" id="KW-0479">Metal-binding</keyword>
<dbReference type="PANTHER" id="PTHR24409">
    <property type="entry name" value="ZINC FINGER PROTEIN 142"/>
    <property type="match status" value="1"/>
</dbReference>
<dbReference type="STRING" id="6412.T1FGQ8"/>
<feature type="domain" description="C2H2-type" evidence="7">
    <location>
        <begin position="27"/>
        <end position="56"/>
    </location>
</feature>
<keyword evidence="2" id="KW-0677">Repeat</keyword>
<evidence type="ECO:0000256" key="1">
    <source>
        <dbReference type="ARBA" id="ARBA00022723"/>
    </source>
</evidence>
<dbReference type="OrthoDB" id="5951512at2759"/>
<dbReference type="GO" id="GO:0008270">
    <property type="term" value="F:zinc ion binding"/>
    <property type="evidence" value="ECO:0007669"/>
    <property type="project" value="UniProtKB-KW"/>
</dbReference>
<dbReference type="InterPro" id="IPR036236">
    <property type="entry name" value="Znf_C2H2_sf"/>
</dbReference>
<dbReference type="PROSITE" id="PS00028">
    <property type="entry name" value="ZINC_FINGER_C2H2_1"/>
    <property type="match status" value="3"/>
</dbReference>
<evidence type="ECO:0000313" key="8">
    <source>
        <dbReference type="EMBL" id="ESN93263.1"/>
    </source>
</evidence>
<dbReference type="SUPFAM" id="SSF57667">
    <property type="entry name" value="beta-beta-alpha zinc fingers"/>
    <property type="match status" value="2"/>
</dbReference>
<dbReference type="GeneID" id="20208007"/>
<reference evidence="9" key="3">
    <citation type="submission" date="2015-06" db="UniProtKB">
        <authorList>
            <consortium name="EnsemblMetazoa"/>
        </authorList>
    </citation>
    <scope>IDENTIFICATION</scope>
</reference>
<accession>T1FGQ8</accession>
<feature type="region of interest" description="Disordered" evidence="6">
    <location>
        <begin position="49"/>
        <end position="80"/>
    </location>
</feature>
<dbReference type="FunFam" id="3.30.160.60:FF:000100">
    <property type="entry name" value="Zinc finger 45-like"/>
    <property type="match status" value="1"/>
</dbReference>
<feature type="domain" description="C2H2-type" evidence="7">
    <location>
        <begin position="141"/>
        <end position="168"/>
    </location>
</feature>
<keyword evidence="10" id="KW-1185">Reference proteome</keyword>
<dbReference type="SMART" id="SM00355">
    <property type="entry name" value="ZnF_C2H2"/>
    <property type="match status" value="4"/>
</dbReference>
<dbReference type="Pfam" id="PF12874">
    <property type="entry name" value="zf-met"/>
    <property type="match status" value="1"/>
</dbReference>
<dbReference type="EMBL" id="KB097628">
    <property type="protein sequence ID" value="ESN93263.1"/>
    <property type="molecule type" value="Genomic_DNA"/>
</dbReference>
<proteinExistence type="predicted"/>
<dbReference type="Proteomes" id="UP000015101">
    <property type="component" value="Unassembled WGS sequence"/>
</dbReference>
<dbReference type="InterPro" id="IPR013087">
    <property type="entry name" value="Znf_C2H2_type"/>
</dbReference>
<dbReference type="HOGENOM" id="CLU_647747_0_0_1"/>
<evidence type="ECO:0000256" key="5">
    <source>
        <dbReference type="PROSITE-ProRule" id="PRU00042"/>
    </source>
</evidence>
<sequence length="424" mass="48666">MDQVTKLCNPGSVITEEASWFAGERPYRCVIEGCSKSFRQLSSLQQHLKGHNLNNSPNQSLTTNVELKSSESPSTSNKDLVLPRPHDLTCQVCEKHCSSDQRFYRHMHKYHPDFWRVFSGGVPLSEFLETTSNNSAKDSPFLCSICNKRYIHKTGYMKHMTSHILPQKHPRSPEGMERSECSVCKRIFSKEAYLLRHLEMKTDSEHNAFLSEIRKIGFNQEFQAKFSDRPKPVWHDNSNPFIMCLPGAEEFKNFQYNQNGHYNISHPVPFNISPDQHKTDYMPSLVPTTSTDSLRPYPMSQDKIFCQTNSFLNPSARVDDKSFYQDSIFSPNRSEVSNGAESNSTYIHHQHGYFSHQSSFNVCKVGTYSLSDSLESNFNVQKHLTNSNISSPTNLFDPYFGRPSISQHDMASALQHLSRFTTFR</sequence>
<protein>
    <recommendedName>
        <fullName evidence="7">C2H2-type domain-containing protein</fullName>
    </recommendedName>
</protein>
<dbReference type="eggNOG" id="KOG1721">
    <property type="taxonomic scope" value="Eukaryota"/>
</dbReference>
<dbReference type="AlphaFoldDB" id="T1FGQ8"/>
<evidence type="ECO:0000313" key="9">
    <source>
        <dbReference type="EnsemblMetazoa" id="HelroP181208"/>
    </source>
</evidence>
<keyword evidence="4" id="KW-0862">Zinc</keyword>
<evidence type="ECO:0000256" key="6">
    <source>
        <dbReference type="SAM" id="MobiDB-lite"/>
    </source>
</evidence>
<dbReference type="KEGG" id="hro:HELRODRAFT_181208"/>
<dbReference type="InParanoid" id="T1FGQ8"/>
<dbReference type="FunFam" id="3.30.160.60:FF:003957">
    <property type="entry name" value="Putative zinc finger protein C09F5.3"/>
    <property type="match status" value="1"/>
</dbReference>
<dbReference type="GO" id="GO:0006357">
    <property type="term" value="P:regulation of transcription by RNA polymerase II"/>
    <property type="evidence" value="ECO:0000318"/>
    <property type="project" value="GO_Central"/>
</dbReference>